<keyword evidence="2" id="KW-1185">Reference proteome</keyword>
<sequence>MDILLSLLTLAATAGFVLFVSFSIFLLRIFTGKSLKSFHYPPVMGTVFHQLFYFNKIYDVHTSYALKHPTFRLLALTHSEFYTVDPRNVEHVLKTRFNMYSKGEYNYSITRDLFGDGIFTVDGDRWRQQRKVASFEFSTRVLRDFSCAVFRRNAAKMAGIVSEYAMGKQSLDIQVSRNCPVSDYVVLINSDYYTISIY</sequence>
<organism evidence="1 2">
    <name type="scientific">Persea americana</name>
    <name type="common">Avocado</name>
    <dbReference type="NCBI Taxonomy" id="3435"/>
    <lineage>
        <taxon>Eukaryota</taxon>
        <taxon>Viridiplantae</taxon>
        <taxon>Streptophyta</taxon>
        <taxon>Embryophyta</taxon>
        <taxon>Tracheophyta</taxon>
        <taxon>Spermatophyta</taxon>
        <taxon>Magnoliopsida</taxon>
        <taxon>Magnoliidae</taxon>
        <taxon>Laurales</taxon>
        <taxon>Lauraceae</taxon>
        <taxon>Persea</taxon>
    </lineage>
</organism>
<name>A0ACC2MWJ9_PERAE</name>
<reference evidence="1 2" key="1">
    <citation type="journal article" date="2022" name="Hortic Res">
        <title>A haplotype resolved chromosomal level avocado genome allows analysis of novel avocado genes.</title>
        <authorList>
            <person name="Nath O."/>
            <person name="Fletcher S.J."/>
            <person name="Hayward A."/>
            <person name="Shaw L.M."/>
            <person name="Masouleh A.K."/>
            <person name="Furtado A."/>
            <person name="Henry R.J."/>
            <person name="Mitter N."/>
        </authorList>
    </citation>
    <scope>NUCLEOTIDE SEQUENCE [LARGE SCALE GENOMIC DNA]</scope>
    <source>
        <strain evidence="2">cv. Hass</strain>
    </source>
</reference>
<proteinExistence type="predicted"/>
<dbReference type="Proteomes" id="UP001234297">
    <property type="component" value="Chromosome 1"/>
</dbReference>
<evidence type="ECO:0000313" key="2">
    <source>
        <dbReference type="Proteomes" id="UP001234297"/>
    </source>
</evidence>
<evidence type="ECO:0000313" key="1">
    <source>
        <dbReference type="EMBL" id="KAJ8650110.1"/>
    </source>
</evidence>
<protein>
    <submittedName>
        <fullName evidence="1">Uncharacterized protein</fullName>
    </submittedName>
</protein>
<comment type="caution">
    <text evidence="1">The sequence shown here is derived from an EMBL/GenBank/DDBJ whole genome shotgun (WGS) entry which is preliminary data.</text>
</comment>
<accession>A0ACC2MWJ9</accession>
<dbReference type="EMBL" id="CM056809">
    <property type="protein sequence ID" value="KAJ8650110.1"/>
    <property type="molecule type" value="Genomic_DNA"/>
</dbReference>
<gene>
    <name evidence="1" type="ORF">MRB53_003133</name>
</gene>